<protein>
    <recommendedName>
        <fullName evidence="1">YdhG-like domain-containing protein</fullName>
    </recommendedName>
</protein>
<dbReference type="AlphaFoldDB" id="A0A0A6VZ83"/>
<dbReference type="EMBL" id="JSUH01000001">
    <property type="protein sequence ID" value="KHD99094.1"/>
    <property type="molecule type" value="Genomic_DNA"/>
</dbReference>
<feature type="domain" description="YdhG-like" evidence="1">
    <location>
        <begin position="20"/>
        <end position="122"/>
    </location>
</feature>
<sequence>MEKTGQPVEEYLAGVTPAKRRADAERLLPLFTRVTGQPAEMWGTIVGFGQYHYKYASGHEGDAPAAGFAARKAATTIYVYDGVDAHREDLARLGPHTTGVGCIYLKDLGAVDLDVLEQIVAASYAKLGDGPWTDRARDGAQN</sequence>
<comment type="caution">
    <text evidence="2">The sequence shown here is derived from an EMBL/GenBank/DDBJ whole genome shotgun (WGS) entry which is preliminary data.</text>
</comment>
<dbReference type="SUPFAM" id="SSF159888">
    <property type="entry name" value="YdhG-like"/>
    <property type="match status" value="1"/>
</dbReference>
<gene>
    <name evidence="2" type="ORF">GY22_01940</name>
</gene>
<name>A0A0A6VZ83_KOCRO</name>
<accession>A0A0A6VZ83</accession>
<dbReference type="InterPro" id="IPR014922">
    <property type="entry name" value="YdhG-like"/>
</dbReference>
<reference evidence="2 3" key="1">
    <citation type="journal article" date="2003" name="Int. J. Syst. Evol. Microbiol.">
        <title>Kocuria polaris sp. nov., an orange-pigmented psychrophilic bacterium isolated from an Antarctic cyanobacterial mat sample.</title>
        <authorList>
            <person name="Reddy G.S."/>
            <person name="Prakash J.S."/>
            <person name="Prabahar V."/>
            <person name="Matsumoto G.I."/>
            <person name="Stackebrandt E."/>
            <person name="Shivaji S."/>
        </authorList>
    </citation>
    <scope>NUCLEOTIDE SEQUENCE [LARGE SCALE GENOMIC DNA]</scope>
    <source>
        <strain evidence="2 3">CMS 76or</strain>
    </source>
</reference>
<dbReference type="RefSeq" id="WP_035923687.1">
    <property type="nucleotide sequence ID" value="NZ_JSUH01000001.1"/>
</dbReference>
<dbReference type="OrthoDB" id="5951444at2"/>
<proteinExistence type="predicted"/>
<evidence type="ECO:0000313" key="2">
    <source>
        <dbReference type="EMBL" id="KHD99094.1"/>
    </source>
</evidence>
<dbReference type="Proteomes" id="UP000030466">
    <property type="component" value="Unassembled WGS sequence"/>
</dbReference>
<evidence type="ECO:0000313" key="3">
    <source>
        <dbReference type="Proteomes" id="UP000030466"/>
    </source>
</evidence>
<dbReference type="Pfam" id="PF08818">
    <property type="entry name" value="DUF1801"/>
    <property type="match status" value="1"/>
</dbReference>
<organism evidence="2 3">
    <name type="scientific">Kocuria rosea subsp. polaris</name>
    <dbReference type="NCBI Taxonomy" id="136273"/>
    <lineage>
        <taxon>Bacteria</taxon>
        <taxon>Bacillati</taxon>
        <taxon>Actinomycetota</taxon>
        <taxon>Actinomycetes</taxon>
        <taxon>Micrococcales</taxon>
        <taxon>Micrococcaceae</taxon>
        <taxon>Kocuria</taxon>
    </lineage>
</organism>
<keyword evidence="3" id="KW-1185">Reference proteome</keyword>
<evidence type="ECO:0000259" key="1">
    <source>
        <dbReference type="Pfam" id="PF08818"/>
    </source>
</evidence>